<name>A0A811RMW2_9POAL</name>
<comment type="caution">
    <text evidence="3">The sequence shown here is derived from an EMBL/GenBank/DDBJ whole genome shotgun (WGS) entry which is preliminary data.</text>
</comment>
<proteinExistence type="predicted"/>
<dbReference type="InterPro" id="IPR013187">
    <property type="entry name" value="F-box-assoc_dom_typ3"/>
</dbReference>
<dbReference type="EMBL" id="CAJGYO010000016">
    <property type="protein sequence ID" value="CAD6271154.1"/>
    <property type="molecule type" value="Genomic_DNA"/>
</dbReference>
<dbReference type="Proteomes" id="UP000604825">
    <property type="component" value="Unassembled WGS sequence"/>
</dbReference>
<gene>
    <name evidence="3" type="ORF">NCGR_LOCUS54441</name>
</gene>
<dbReference type="Gene3D" id="1.20.1280.50">
    <property type="match status" value="1"/>
</dbReference>
<protein>
    <recommendedName>
        <fullName evidence="2">F-box domain-containing protein</fullName>
    </recommendedName>
</protein>
<reference evidence="3" key="1">
    <citation type="submission" date="2020-10" db="EMBL/GenBank/DDBJ databases">
        <authorList>
            <person name="Han B."/>
            <person name="Lu T."/>
            <person name="Zhao Q."/>
            <person name="Huang X."/>
            <person name="Zhao Y."/>
        </authorList>
    </citation>
    <scope>NUCLEOTIDE SEQUENCE</scope>
</reference>
<dbReference type="InterPro" id="IPR036047">
    <property type="entry name" value="F-box-like_dom_sf"/>
</dbReference>
<dbReference type="SUPFAM" id="SSF81383">
    <property type="entry name" value="F-box domain"/>
    <property type="match status" value="1"/>
</dbReference>
<organism evidence="3 4">
    <name type="scientific">Miscanthus lutarioriparius</name>
    <dbReference type="NCBI Taxonomy" id="422564"/>
    <lineage>
        <taxon>Eukaryota</taxon>
        <taxon>Viridiplantae</taxon>
        <taxon>Streptophyta</taxon>
        <taxon>Embryophyta</taxon>
        <taxon>Tracheophyta</taxon>
        <taxon>Spermatophyta</taxon>
        <taxon>Magnoliopsida</taxon>
        <taxon>Liliopsida</taxon>
        <taxon>Poales</taxon>
        <taxon>Poaceae</taxon>
        <taxon>PACMAD clade</taxon>
        <taxon>Panicoideae</taxon>
        <taxon>Andropogonodae</taxon>
        <taxon>Andropogoneae</taxon>
        <taxon>Saccharinae</taxon>
        <taxon>Miscanthus</taxon>
    </lineage>
</organism>
<evidence type="ECO:0000256" key="1">
    <source>
        <dbReference type="SAM" id="MobiDB-lite"/>
    </source>
</evidence>
<dbReference type="InterPro" id="IPR050796">
    <property type="entry name" value="SCF_F-box_component"/>
</dbReference>
<feature type="domain" description="F-box" evidence="2">
    <location>
        <begin position="11"/>
        <end position="51"/>
    </location>
</feature>
<dbReference type="AlphaFoldDB" id="A0A811RMW2"/>
<keyword evidence="4" id="KW-1185">Reference proteome</keyword>
<dbReference type="InterPro" id="IPR001810">
    <property type="entry name" value="F-box_dom"/>
</dbReference>
<evidence type="ECO:0000313" key="4">
    <source>
        <dbReference type="Proteomes" id="UP000604825"/>
    </source>
</evidence>
<evidence type="ECO:0000313" key="3">
    <source>
        <dbReference type="EMBL" id="CAD6271154.1"/>
    </source>
</evidence>
<sequence>MEVSGGSIDALSDDNLTDILVRLDAVSVLRCRAVCKRWRRVATDLSFLAAHAASRPPEMIVETEYGFMRSTVPLSPTDMPTIAGDDDGHHRYLFEPRPLAADGNGKSADFELYASLDGLLVLKQWRYDPQNLSTFTYVICNPVRRQWANLPVPVPRRGATDVVTCGFYFHASSGEYRLLLHCVVLRDRRGHGERYCCVVSVGRALPRRLPHAPPSDDKRIPYYENPVSYRGTLHWLSGHPQGSSTGKMLAFDTASETFRLMPRPPAVPEPTTTETDAAMSDLLELDGELSVATIYGAKTLNIWALQDYEAEKWTLRHRLKVQPPPPPPPRSLGGRHPTIMGNAPRGSSAILVGFPPTRAVMAYSLNKDNNKVDKEINFGGLVSFKVFSESLVPHAFFDSPDTVPLNFSNPLLNERMGSAA</sequence>
<dbReference type="PANTHER" id="PTHR31672">
    <property type="entry name" value="BNACNNG10540D PROTEIN"/>
    <property type="match status" value="1"/>
</dbReference>
<dbReference type="NCBIfam" id="TIGR01640">
    <property type="entry name" value="F_box_assoc_1"/>
    <property type="match status" value="1"/>
</dbReference>
<dbReference type="Pfam" id="PF08268">
    <property type="entry name" value="FBA_3"/>
    <property type="match status" value="1"/>
</dbReference>
<dbReference type="SMART" id="SM00256">
    <property type="entry name" value="FBOX"/>
    <property type="match status" value="1"/>
</dbReference>
<dbReference type="InterPro" id="IPR017451">
    <property type="entry name" value="F-box-assoc_interact_dom"/>
</dbReference>
<accession>A0A811RMW2</accession>
<dbReference type="Pfam" id="PF00646">
    <property type="entry name" value="F-box"/>
    <property type="match status" value="1"/>
</dbReference>
<evidence type="ECO:0000259" key="2">
    <source>
        <dbReference type="SMART" id="SM00256"/>
    </source>
</evidence>
<dbReference type="PANTHER" id="PTHR31672:SF2">
    <property type="entry name" value="F-BOX DOMAIN-CONTAINING PROTEIN"/>
    <property type="match status" value="1"/>
</dbReference>
<dbReference type="OrthoDB" id="690949at2759"/>
<feature type="region of interest" description="Disordered" evidence="1">
    <location>
        <begin position="319"/>
        <end position="340"/>
    </location>
</feature>